<dbReference type="Pfam" id="PF01522">
    <property type="entry name" value="Polysacc_deac_1"/>
    <property type="match status" value="1"/>
</dbReference>
<dbReference type="PROSITE" id="PS51677">
    <property type="entry name" value="NODB"/>
    <property type="match status" value="1"/>
</dbReference>
<dbReference type="InterPro" id="IPR002509">
    <property type="entry name" value="NODB_dom"/>
</dbReference>
<dbReference type="PANTHER" id="PTHR10587">
    <property type="entry name" value="GLYCOSYL TRANSFERASE-RELATED"/>
    <property type="match status" value="1"/>
</dbReference>
<dbReference type="RefSeq" id="WP_083068946.1">
    <property type="nucleotide sequence ID" value="NZ_JALXKY010000004.1"/>
</dbReference>
<comment type="caution">
    <text evidence="4">The sequence shown here is derived from an EMBL/GenBank/DDBJ whole genome shotgun (WGS) entry which is preliminary data.</text>
</comment>
<dbReference type="PROSITE" id="PS51257">
    <property type="entry name" value="PROKAR_LIPOPROTEIN"/>
    <property type="match status" value="1"/>
</dbReference>
<feature type="chain" id="PRO_5039099052" evidence="2">
    <location>
        <begin position="20"/>
        <end position="293"/>
    </location>
</feature>
<reference evidence="5" key="1">
    <citation type="submission" date="2017-12" db="EMBL/GenBank/DDBJ databases">
        <title>FDA dAtabase for Regulatory Grade micrObial Sequences (FDA-ARGOS): Supporting development and validation of Infectious Disease Dx tests.</title>
        <authorList>
            <person name="Hoffmann M."/>
            <person name="Allard M."/>
            <person name="Evans P."/>
            <person name="Brown E."/>
            <person name="Tallon L."/>
            <person name="Sadzewicz L."/>
            <person name="Sengamalay N."/>
            <person name="Ott S."/>
            <person name="Godinez A."/>
            <person name="Nagaraj S."/>
            <person name="Vavikolanu K."/>
            <person name="Aluvathingal J."/>
            <person name="Nadendla S."/>
            <person name="Sichtig H."/>
        </authorList>
    </citation>
    <scope>NUCLEOTIDE SEQUENCE [LARGE SCALE GENOMIC DNA]</scope>
    <source>
        <strain evidence="5">FDAARGOS_249</strain>
    </source>
</reference>
<gene>
    <name evidence="4" type="ORF">A6J77_005685</name>
</gene>
<accession>A0A2J9PP23</accession>
<keyword evidence="2" id="KW-0732">Signal</keyword>
<dbReference type="InterPro" id="IPR050248">
    <property type="entry name" value="Polysacc_deacetylase_ArnD"/>
</dbReference>
<evidence type="ECO:0000313" key="4">
    <source>
        <dbReference type="EMBL" id="PNL91740.1"/>
    </source>
</evidence>
<feature type="compositionally biased region" description="Polar residues" evidence="1">
    <location>
        <begin position="30"/>
        <end position="45"/>
    </location>
</feature>
<dbReference type="SUPFAM" id="SSF88713">
    <property type="entry name" value="Glycoside hydrolase/deacetylase"/>
    <property type="match status" value="1"/>
</dbReference>
<evidence type="ECO:0000256" key="2">
    <source>
        <dbReference type="SAM" id="SignalP"/>
    </source>
</evidence>
<dbReference type="EMBL" id="NBTM02000001">
    <property type="protein sequence ID" value="PNL91740.1"/>
    <property type="molecule type" value="Genomic_DNA"/>
</dbReference>
<dbReference type="PANTHER" id="PTHR10587:SF125">
    <property type="entry name" value="POLYSACCHARIDE DEACETYLASE YHEN-RELATED"/>
    <property type="match status" value="1"/>
</dbReference>
<dbReference type="InterPro" id="IPR011330">
    <property type="entry name" value="Glyco_hydro/deAcase_b/a-brl"/>
</dbReference>
<organism evidence="4 5">
    <name type="scientific">Aerococcus viridans</name>
    <dbReference type="NCBI Taxonomy" id="1377"/>
    <lineage>
        <taxon>Bacteria</taxon>
        <taxon>Bacillati</taxon>
        <taxon>Bacillota</taxon>
        <taxon>Bacilli</taxon>
        <taxon>Lactobacillales</taxon>
        <taxon>Aerococcaceae</taxon>
        <taxon>Aerococcus</taxon>
    </lineage>
</organism>
<sequence length="293" mass="32321">MLKKLPILLLTGLLLAGCAGNEQEKDDGSQEQATSSESLEANNTNDGEDAESIGHDEDTNEETDNQVANYYIDPEISSVLPANEDANPNVVLATVDDVPRKLPETPTSSVEEAQAMADRGIYGIFFVNGMYLQGEDGEEGRQALKEIADMGHVIGNHTLTHYSLDQVPDEETLRHEIIGNQDIIEEVIGYRPQFFRPPHGIEAPGLEGILEEENMVSMNWSYGFDWDENYSDPATLADVMVNTEFLSPGANLLMHDLTWTNEAMPAILDGIQAKGYEFVDARDIATRDEMADL</sequence>
<dbReference type="AlphaFoldDB" id="A0A2J9PP23"/>
<evidence type="ECO:0000256" key="1">
    <source>
        <dbReference type="SAM" id="MobiDB-lite"/>
    </source>
</evidence>
<proteinExistence type="predicted"/>
<dbReference type="CDD" id="cd10917">
    <property type="entry name" value="CE4_NodB_like_6s_7s"/>
    <property type="match status" value="1"/>
</dbReference>
<evidence type="ECO:0000259" key="3">
    <source>
        <dbReference type="PROSITE" id="PS51677"/>
    </source>
</evidence>
<feature type="signal peptide" evidence="2">
    <location>
        <begin position="1"/>
        <end position="19"/>
    </location>
</feature>
<name>A0A2J9PP23_9LACT</name>
<evidence type="ECO:0000313" key="5">
    <source>
        <dbReference type="Proteomes" id="UP000192813"/>
    </source>
</evidence>
<dbReference type="GO" id="GO:0005975">
    <property type="term" value="P:carbohydrate metabolic process"/>
    <property type="evidence" value="ECO:0007669"/>
    <property type="project" value="InterPro"/>
</dbReference>
<protein>
    <submittedName>
        <fullName evidence="4">Polysaccharide deacetylase family protein</fullName>
    </submittedName>
</protein>
<dbReference type="Proteomes" id="UP000192813">
    <property type="component" value="Unassembled WGS sequence"/>
</dbReference>
<dbReference type="GO" id="GO:0016810">
    <property type="term" value="F:hydrolase activity, acting on carbon-nitrogen (but not peptide) bonds"/>
    <property type="evidence" value="ECO:0007669"/>
    <property type="project" value="InterPro"/>
</dbReference>
<feature type="region of interest" description="Disordered" evidence="1">
    <location>
        <begin position="22"/>
        <end position="63"/>
    </location>
</feature>
<dbReference type="Gene3D" id="3.20.20.370">
    <property type="entry name" value="Glycoside hydrolase/deacetylase"/>
    <property type="match status" value="1"/>
</dbReference>
<feature type="domain" description="NodB homology" evidence="3">
    <location>
        <begin position="89"/>
        <end position="279"/>
    </location>
</feature>